<evidence type="ECO:0000256" key="2">
    <source>
        <dbReference type="HAMAP-Rule" id="MF_00048"/>
    </source>
</evidence>
<reference evidence="3 4" key="1">
    <citation type="submission" date="2023-05" db="EMBL/GenBank/DDBJ databases">
        <title>Pseudodonghicola sp. nov.</title>
        <authorList>
            <person name="Huang J."/>
        </authorList>
    </citation>
    <scope>NUCLEOTIDE SEQUENCE [LARGE SCALE GENOMIC DNA]</scope>
    <source>
        <strain evidence="3 4">IC7</strain>
    </source>
</reference>
<dbReference type="Pfam" id="PF02021">
    <property type="entry name" value="UPF0102"/>
    <property type="match status" value="1"/>
</dbReference>
<dbReference type="InterPro" id="IPR011335">
    <property type="entry name" value="Restrct_endonuc-II-like"/>
</dbReference>
<dbReference type="InterPro" id="IPR003509">
    <property type="entry name" value="UPF0102_YraN-like"/>
</dbReference>
<evidence type="ECO:0000256" key="1">
    <source>
        <dbReference type="ARBA" id="ARBA00006738"/>
    </source>
</evidence>
<comment type="caution">
    <text evidence="3">The sequence shown here is derived from an EMBL/GenBank/DDBJ whole genome shotgun (WGS) entry which is preliminary data.</text>
</comment>
<protein>
    <recommendedName>
        <fullName evidence="2">UPF0102 protein QO033_18000</fullName>
    </recommendedName>
</protein>
<dbReference type="SUPFAM" id="SSF52980">
    <property type="entry name" value="Restriction endonuclease-like"/>
    <property type="match status" value="1"/>
</dbReference>
<keyword evidence="4" id="KW-1185">Reference proteome</keyword>
<evidence type="ECO:0000313" key="3">
    <source>
        <dbReference type="EMBL" id="MDK3019578.1"/>
    </source>
</evidence>
<evidence type="ECO:0000313" key="4">
    <source>
        <dbReference type="Proteomes" id="UP001243757"/>
    </source>
</evidence>
<dbReference type="Proteomes" id="UP001243757">
    <property type="component" value="Unassembled WGS sequence"/>
</dbReference>
<comment type="similarity">
    <text evidence="1 2">Belongs to the UPF0102 family.</text>
</comment>
<dbReference type="RefSeq" id="WP_284482352.1">
    <property type="nucleotide sequence ID" value="NZ_JASNJD010000016.1"/>
</dbReference>
<dbReference type="Gene3D" id="3.40.1350.10">
    <property type="match status" value="1"/>
</dbReference>
<dbReference type="HAMAP" id="MF_00048">
    <property type="entry name" value="UPF0102"/>
    <property type="match status" value="1"/>
</dbReference>
<dbReference type="EMBL" id="JASNJD010000016">
    <property type="protein sequence ID" value="MDK3019578.1"/>
    <property type="molecule type" value="Genomic_DNA"/>
</dbReference>
<name>A0ABT7F4N9_9RHOB</name>
<sequence length="133" mass="14571">MAGIGAGRTVQTVQRRDRGLRAHLAGAAAEARIAQDYERRGFTIVRRRWRGRGGEIDLIARRGDVVVFIEVKAARDFARAAEALRPWQMARLYEAASEFLGGEPAGLLTEARFDVALVNGQGAYQIVENAFGA</sequence>
<proteinExistence type="inferred from homology"/>
<gene>
    <name evidence="3" type="ORF">QO033_18000</name>
</gene>
<accession>A0ABT7F4N9</accession>
<organism evidence="3 4">
    <name type="scientific">Pseudodonghicola flavimaris</name>
    <dbReference type="NCBI Taxonomy" id="3050036"/>
    <lineage>
        <taxon>Bacteria</taxon>
        <taxon>Pseudomonadati</taxon>
        <taxon>Pseudomonadota</taxon>
        <taxon>Alphaproteobacteria</taxon>
        <taxon>Rhodobacterales</taxon>
        <taxon>Paracoccaceae</taxon>
        <taxon>Pseudodonghicola</taxon>
    </lineage>
</organism>
<dbReference type="InterPro" id="IPR011856">
    <property type="entry name" value="tRNA_endonuc-like_dom_sf"/>
</dbReference>
<dbReference type="PANTHER" id="PTHR34039:SF1">
    <property type="entry name" value="UPF0102 PROTEIN YRAN"/>
    <property type="match status" value="1"/>
</dbReference>
<dbReference type="PANTHER" id="PTHR34039">
    <property type="entry name" value="UPF0102 PROTEIN YRAN"/>
    <property type="match status" value="1"/>
</dbReference>